<keyword evidence="2" id="KW-1185">Reference proteome</keyword>
<dbReference type="Proteomes" id="UP000235371">
    <property type="component" value="Unassembled WGS sequence"/>
</dbReference>
<dbReference type="OrthoDB" id="10517419at2759"/>
<dbReference type="InParanoid" id="A0A2J6T7H7"/>
<name>A0A2J6T7H7_9HELO</name>
<gene>
    <name evidence="1" type="ORF">K444DRAFT_664145</name>
</gene>
<proteinExistence type="predicted"/>
<dbReference type="GeneID" id="36595005"/>
<dbReference type="AlphaFoldDB" id="A0A2J6T7H7"/>
<organism evidence="1 2">
    <name type="scientific">Hyaloscypha bicolor E</name>
    <dbReference type="NCBI Taxonomy" id="1095630"/>
    <lineage>
        <taxon>Eukaryota</taxon>
        <taxon>Fungi</taxon>
        <taxon>Dikarya</taxon>
        <taxon>Ascomycota</taxon>
        <taxon>Pezizomycotina</taxon>
        <taxon>Leotiomycetes</taxon>
        <taxon>Helotiales</taxon>
        <taxon>Hyaloscyphaceae</taxon>
        <taxon>Hyaloscypha</taxon>
        <taxon>Hyaloscypha bicolor</taxon>
    </lineage>
</organism>
<dbReference type="RefSeq" id="XP_024735862.1">
    <property type="nucleotide sequence ID" value="XM_024886928.1"/>
</dbReference>
<sequence length="150" mass="16763">MAMARQTTSRPAPLANGFGILAQFLTAQTWAAPETQNHWRRLDNKFNRLDRRKRVGASVLHLSSRALASRLDDLQERGTGRRQRDCCASQKASADAYLVGSQVSRRNAGQSKRDCADLRQRSRSMTTAFQANSLAPMGWNLEAKVENRSS</sequence>
<evidence type="ECO:0000313" key="2">
    <source>
        <dbReference type="Proteomes" id="UP000235371"/>
    </source>
</evidence>
<protein>
    <submittedName>
        <fullName evidence="1">Uncharacterized protein</fullName>
    </submittedName>
</protein>
<dbReference type="EMBL" id="KZ613817">
    <property type="protein sequence ID" value="PMD58958.1"/>
    <property type="molecule type" value="Genomic_DNA"/>
</dbReference>
<accession>A0A2J6T7H7</accession>
<evidence type="ECO:0000313" key="1">
    <source>
        <dbReference type="EMBL" id="PMD58958.1"/>
    </source>
</evidence>
<reference evidence="1 2" key="1">
    <citation type="submission" date="2016-04" db="EMBL/GenBank/DDBJ databases">
        <title>A degradative enzymes factory behind the ericoid mycorrhizal symbiosis.</title>
        <authorList>
            <consortium name="DOE Joint Genome Institute"/>
            <person name="Martino E."/>
            <person name="Morin E."/>
            <person name="Grelet G."/>
            <person name="Kuo A."/>
            <person name="Kohler A."/>
            <person name="Daghino S."/>
            <person name="Barry K."/>
            <person name="Choi C."/>
            <person name="Cichocki N."/>
            <person name="Clum A."/>
            <person name="Copeland A."/>
            <person name="Hainaut M."/>
            <person name="Haridas S."/>
            <person name="Labutti K."/>
            <person name="Lindquist E."/>
            <person name="Lipzen A."/>
            <person name="Khouja H.-R."/>
            <person name="Murat C."/>
            <person name="Ohm R."/>
            <person name="Olson A."/>
            <person name="Spatafora J."/>
            <person name="Veneault-Fourrey C."/>
            <person name="Henrissat B."/>
            <person name="Grigoriev I."/>
            <person name="Martin F."/>
            <person name="Perotto S."/>
        </authorList>
    </citation>
    <scope>NUCLEOTIDE SEQUENCE [LARGE SCALE GENOMIC DNA]</scope>
    <source>
        <strain evidence="1 2">E</strain>
    </source>
</reference>